<proteinExistence type="predicted"/>
<dbReference type="EMBL" id="MU006712">
    <property type="protein sequence ID" value="KAF2628684.1"/>
    <property type="molecule type" value="Genomic_DNA"/>
</dbReference>
<gene>
    <name evidence="1" type="ORF">BU25DRAFT_390469</name>
</gene>
<reference evidence="1" key="1">
    <citation type="journal article" date="2020" name="Stud. Mycol.">
        <title>101 Dothideomycetes genomes: a test case for predicting lifestyles and emergence of pathogens.</title>
        <authorList>
            <person name="Haridas S."/>
            <person name="Albert R."/>
            <person name="Binder M."/>
            <person name="Bloem J."/>
            <person name="Labutti K."/>
            <person name="Salamov A."/>
            <person name="Andreopoulos B."/>
            <person name="Baker S."/>
            <person name="Barry K."/>
            <person name="Bills G."/>
            <person name="Bluhm B."/>
            <person name="Cannon C."/>
            <person name="Castanera R."/>
            <person name="Culley D."/>
            <person name="Daum C."/>
            <person name="Ezra D."/>
            <person name="Gonzalez J."/>
            <person name="Henrissat B."/>
            <person name="Kuo A."/>
            <person name="Liang C."/>
            <person name="Lipzen A."/>
            <person name="Lutzoni F."/>
            <person name="Magnuson J."/>
            <person name="Mondo S."/>
            <person name="Nolan M."/>
            <person name="Ohm R."/>
            <person name="Pangilinan J."/>
            <person name="Park H.-J."/>
            <person name="Ramirez L."/>
            <person name="Alfaro M."/>
            <person name="Sun H."/>
            <person name="Tritt A."/>
            <person name="Yoshinaga Y."/>
            <person name="Zwiers L.-H."/>
            <person name="Turgeon B."/>
            <person name="Goodwin S."/>
            <person name="Spatafora J."/>
            <person name="Crous P."/>
            <person name="Grigoriev I."/>
        </authorList>
    </citation>
    <scope>NUCLEOTIDE SEQUENCE</scope>
    <source>
        <strain evidence="1">CBS 525.71</strain>
    </source>
</reference>
<comment type="caution">
    <text evidence="1">The sequence shown here is derived from an EMBL/GenBank/DDBJ whole genome shotgun (WGS) entry which is preliminary data.</text>
</comment>
<accession>A0ACB6S3R6</accession>
<keyword evidence="2" id="KW-1185">Reference proteome</keyword>
<dbReference type="Proteomes" id="UP000799754">
    <property type="component" value="Unassembled WGS sequence"/>
</dbReference>
<protein>
    <submittedName>
        <fullName evidence="1">Uncharacterized protein</fullName>
    </submittedName>
</protein>
<evidence type="ECO:0000313" key="1">
    <source>
        <dbReference type="EMBL" id="KAF2628684.1"/>
    </source>
</evidence>
<name>A0ACB6S3R6_9PLEO</name>
<organism evidence="1 2">
    <name type="scientific">Macroventuria anomochaeta</name>
    <dbReference type="NCBI Taxonomy" id="301207"/>
    <lineage>
        <taxon>Eukaryota</taxon>
        <taxon>Fungi</taxon>
        <taxon>Dikarya</taxon>
        <taxon>Ascomycota</taxon>
        <taxon>Pezizomycotina</taxon>
        <taxon>Dothideomycetes</taxon>
        <taxon>Pleosporomycetidae</taxon>
        <taxon>Pleosporales</taxon>
        <taxon>Pleosporineae</taxon>
        <taxon>Didymellaceae</taxon>
        <taxon>Macroventuria</taxon>
    </lineage>
</organism>
<evidence type="ECO:0000313" key="2">
    <source>
        <dbReference type="Proteomes" id="UP000799754"/>
    </source>
</evidence>
<sequence>MPKTNHKELQDFKAKVAADQQELKALLEQRMRQAEEASVRRRNELTKAILDALQTPNRPVQGAPPTLGDTKIARNAVFKSVAHVLTASEHLVGGYDRLDKMIVSMRDAEPEGVAEAWTEDIEKTARLLKIGAETAITNVKKVLGADVEIDGMGETREEGERMDAVEKMELNYELQKSLQYAERGVRKMVKSLPQDEGR</sequence>